<evidence type="ECO:0000256" key="8">
    <source>
        <dbReference type="SAM" id="Phobius"/>
    </source>
</evidence>
<comment type="similarity">
    <text evidence="2">Belongs to the major facilitator superfamily. EmrB family.</text>
</comment>
<sequence length="510" mass="52812">MTSQSTAADHSSSSESTRLPAATIRLIALLVAAAFVVILNETIMSVALPDLMVEFEVTAATAQWLTTAFMLTMAVVIPFTGWMLVRLPLRTVFIIAMSTFTAGTVLASLAMVFPMLVAGRVVQAVGTAIMMPLLMTTVLNVVPADRRGRTMGVISIVIAVAPAVGPTVGGVVLDSLSWRWMFWSVLPIAVLALIAGGALIRNVTENRDVPLDIFSGVLSALGFAGLIYGLSSIGEAAMGNALISPWIPVVVGVLSLAVFVWRQLALKDNALLDVRAFASPTFTVALVLMLIAMMSLFGVLILLPIYMQQVLGSTTLEAGLALLPGGLVMGILGWFVGRLYDKVGPRPLIIPGSILASAGLWGMTTLGADSSLGMVVAFHVTLTFGLALLFSPLMTSALGSLPPHLYSHGSALLTTLQQVAAAAGTALFITVMTLGQVAGGEGGEGALAAQMNGVHNALIAGAAISLITVIGVWFLRNTAQTEAPAAEALAEEALAADELADDATPAGPGR</sequence>
<keyword evidence="11" id="KW-1185">Reference proteome</keyword>
<evidence type="ECO:0000259" key="9">
    <source>
        <dbReference type="PROSITE" id="PS50850"/>
    </source>
</evidence>
<feature type="transmembrane region" description="Helical" evidence="8">
    <location>
        <begin position="153"/>
        <end position="172"/>
    </location>
</feature>
<dbReference type="PRINTS" id="PR01036">
    <property type="entry name" value="TCRTETB"/>
</dbReference>
<feature type="transmembrane region" description="Helical" evidence="8">
    <location>
        <begin position="26"/>
        <end position="44"/>
    </location>
</feature>
<evidence type="ECO:0000256" key="7">
    <source>
        <dbReference type="ARBA" id="ARBA00023136"/>
    </source>
</evidence>
<evidence type="ECO:0000256" key="5">
    <source>
        <dbReference type="ARBA" id="ARBA00022692"/>
    </source>
</evidence>
<feature type="transmembrane region" description="Helical" evidence="8">
    <location>
        <begin position="372"/>
        <end position="390"/>
    </location>
</feature>
<feature type="transmembrane region" description="Helical" evidence="8">
    <location>
        <begin position="92"/>
        <end position="115"/>
    </location>
</feature>
<name>A0ABV9PQ44_9ACTN</name>
<feature type="transmembrane region" description="Helical" evidence="8">
    <location>
        <begin position="64"/>
        <end position="85"/>
    </location>
</feature>
<dbReference type="PANTHER" id="PTHR42718:SF9">
    <property type="entry name" value="MAJOR FACILITATOR SUPERFAMILY MULTIDRUG TRANSPORTER MFSC"/>
    <property type="match status" value="1"/>
</dbReference>
<feature type="transmembrane region" description="Helical" evidence="8">
    <location>
        <begin position="243"/>
        <end position="261"/>
    </location>
</feature>
<dbReference type="InterPro" id="IPR020846">
    <property type="entry name" value="MFS_dom"/>
</dbReference>
<dbReference type="Proteomes" id="UP001595836">
    <property type="component" value="Unassembled WGS sequence"/>
</dbReference>
<feature type="transmembrane region" description="Helical" evidence="8">
    <location>
        <begin position="411"/>
        <end position="434"/>
    </location>
</feature>
<keyword evidence="7 8" id="KW-0472">Membrane</keyword>
<dbReference type="RefSeq" id="WP_344989142.1">
    <property type="nucleotide sequence ID" value="NZ_BAABCD010000007.1"/>
</dbReference>
<feature type="domain" description="Major facilitator superfamily (MFS) profile" evidence="9">
    <location>
        <begin position="26"/>
        <end position="480"/>
    </location>
</feature>
<dbReference type="EMBL" id="JBHSHP010000007">
    <property type="protein sequence ID" value="MFC4753591.1"/>
    <property type="molecule type" value="Genomic_DNA"/>
</dbReference>
<keyword evidence="4" id="KW-1003">Cell membrane</keyword>
<feature type="transmembrane region" description="Helical" evidence="8">
    <location>
        <begin position="211"/>
        <end position="231"/>
    </location>
</feature>
<keyword evidence="6 8" id="KW-1133">Transmembrane helix</keyword>
<evidence type="ECO:0000256" key="1">
    <source>
        <dbReference type="ARBA" id="ARBA00004651"/>
    </source>
</evidence>
<evidence type="ECO:0000256" key="6">
    <source>
        <dbReference type="ARBA" id="ARBA00022989"/>
    </source>
</evidence>
<dbReference type="SUPFAM" id="SSF103473">
    <property type="entry name" value="MFS general substrate transporter"/>
    <property type="match status" value="1"/>
</dbReference>
<dbReference type="Pfam" id="PF07690">
    <property type="entry name" value="MFS_1"/>
    <property type="match status" value="1"/>
</dbReference>
<keyword evidence="5 8" id="KW-0812">Transmembrane</keyword>
<comment type="caution">
    <text evidence="10">The sequence shown here is derived from an EMBL/GenBank/DDBJ whole genome shotgun (WGS) entry which is preliminary data.</text>
</comment>
<dbReference type="CDD" id="cd17503">
    <property type="entry name" value="MFS_LmrB_MDR_like"/>
    <property type="match status" value="1"/>
</dbReference>
<feature type="transmembrane region" description="Helical" evidence="8">
    <location>
        <begin position="178"/>
        <end position="199"/>
    </location>
</feature>
<proteinExistence type="inferred from homology"/>
<feature type="transmembrane region" description="Helical" evidence="8">
    <location>
        <begin position="348"/>
        <end position="366"/>
    </location>
</feature>
<feature type="transmembrane region" description="Helical" evidence="8">
    <location>
        <begin position="318"/>
        <end position="336"/>
    </location>
</feature>
<dbReference type="PANTHER" id="PTHR42718">
    <property type="entry name" value="MAJOR FACILITATOR SUPERFAMILY MULTIDRUG TRANSPORTER MFSC"/>
    <property type="match status" value="1"/>
</dbReference>
<feature type="transmembrane region" description="Helical" evidence="8">
    <location>
        <begin position="454"/>
        <end position="475"/>
    </location>
</feature>
<evidence type="ECO:0000313" key="11">
    <source>
        <dbReference type="Proteomes" id="UP001595836"/>
    </source>
</evidence>
<evidence type="ECO:0000256" key="2">
    <source>
        <dbReference type="ARBA" id="ARBA00008537"/>
    </source>
</evidence>
<dbReference type="InterPro" id="IPR036259">
    <property type="entry name" value="MFS_trans_sf"/>
</dbReference>
<dbReference type="NCBIfam" id="TIGR00711">
    <property type="entry name" value="efflux_EmrB"/>
    <property type="match status" value="1"/>
</dbReference>
<feature type="transmembrane region" description="Helical" evidence="8">
    <location>
        <begin position="121"/>
        <end position="141"/>
    </location>
</feature>
<reference evidence="11" key="1">
    <citation type="journal article" date="2019" name="Int. J. Syst. Evol. Microbiol.">
        <title>The Global Catalogue of Microorganisms (GCM) 10K type strain sequencing project: providing services to taxonomists for standard genome sequencing and annotation.</title>
        <authorList>
            <consortium name="The Broad Institute Genomics Platform"/>
            <consortium name="The Broad Institute Genome Sequencing Center for Infectious Disease"/>
            <person name="Wu L."/>
            <person name="Ma J."/>
        </authorList>
    </citation>
    <scope>NUCLEOTIDE SEQUENCE [LARGE SCALE GENOMIC DNA]</scope>
    <source>
        <strain evidence="11">JCM 11882</strain>
    </source>
</reference>
<evidence type="ECO:0000256" key="3">
    <source>
        <dbReference type="ARBA" id="ARBA00022448"/>
    </source>
</evidence>
<organism evidence="10 11">
    <name type="scientific">Dietzia aurantiaca</name>
    <dbReference type="NCBI Taxonomy" id="983873"/>
    <lineage>
        <taxon>Bacteria</taxon>
        <taxon>Bacillati</taxon>
        <taxon>Actinomycetota</taxon>
        <taxon>Actinomycetes</taxon>
        <taxon>Mycobacteriales</taxon>
        <taxon>Dietziaceae</taxon>
        <taxon>Dietzia</taxon>
    </lineage>
</organism>
<protein>
    <submittedName>
        <fullName evidence="10">MDR family MFS transporter</fullName>
    </submittedName>
</protein>
<dbReference type="InterPro" id="IPR004638">
    <property type="entry name" value="EmrB-like"/>
</dbReference>
<dbReference type="InterPro" id="IPR011701">
    <property type="entry name" value="MFS"/>
</dbReference>
<dbReference type="Gene3D" id="1.20.1720.10">
    <property type="entry name" value="Multidrug resistance protein D"/>
    <property type="match status" value="1"/>
</dbReference>
<evidence type="ECO:0000313" key="10">
    <source>
        <dbReference type="EMBL" id="MFC4753591.1"/>
    </source>
</evidence>
<dbReference type="PROSITE" id="PS50850">
    <property type="entry name" value="MFS"/>
    <property type="match status" value="1"/>
</dbReference>
<feature type="transmembrane region" description="Helical" evidence="8">
    <location>
        <begin position="282"/>
        <end position="306"/>
    </location>
</feature>
<comment type="subcellular location">
    <subcellularLocation>
        <location evidence="1">Cell membrane</location>
        <topology evidence="1">Multi-pass membrane protein</topology>
    </subcellularLocation>
</comment>
<keyword evidence="3" id="KW-0813">Transport</keyword>
<dbReference type="Gene3D" id="1.20.1250.20">
    <property type="entry name" value="MFS general substrate transporter like domains"/>
    <property type="match status" value="1"/>
</dbReference>
<evidence type="ECO:0000256" key="4">
    <source>
        <dbReference type="ARBA" id="ARBA00022475"/>
    </source>
</evidence>
<gene>
    <name evidence="10" type="ORF">ACFO7U_02195</name>
</gene>
<accession>A0ABV9PQ44</accession>